<feature type="compositionally biased region" description="Low complexity" evidence="1">
    <location>
        <begin position="224"/>
        <end position="237"/>
    </location>
</feature>
<accession>A0A1X2I0E5</accession>
<proteinExistence type="predicted"/>
<dbReference type="Proteomes" id="UP000193560">
    <property type="component" value="Unassembled WGS sequence"/>
</dbReference>
<feature type="compositionally biased region" description="Polar residues" evidence="1">
    <location>
        <begin position="1"/>
        <end position="14"/>
    </location>
</feature>
<feature type="compositionally biased region" description="Polar residues" evidence="1">
    <location>
        <begin position="214"/>
        <end position="223"/>
    </location>
</feature>
<feature type="region of interest" description="Disordered" evidence="1">
    <location>
        <begin position="206"/>
        <end position="237"/>
    </location>
</feature>
<protein>
    <submittedName>
        <fullName evidence="2">Uncharacterized protein</fullName>
    </submittedName>
</protein>
<dbReference type="AlphaFoldDB" id="A0A1X2I0E5"/>
<name>A0A1X2I0E5_9FUNG</name>
<feature type="region of interest" description="Disordered" evidence="1">
    <location>
        <begin position="1"/>
        <end position="49"/>
    </location>
</feature>
<feature type="compositionally biased region" description="Polar residues" evidence="1">
    <location>
        <begin position="370"/>
        <end position="383"/>
    </location>
</feature>
<evidence type="ECO:0000313" key="3">
    <source>
        <dbReference type="Proteomes" id="UP000193560"/>
    </source>
</evidence>
<feature type="compositionally biased region" description="Polar residues" evidence="1">
    <location>
        <begin position="488"/>
        <end position="497"/>
    </location>
</feature>
<feature type="region of interest" description="Disordered" evidence="1">
    <location>
        <begin position="370"/>
        <end position="406"/>
    </location>
</feature>
<feature type="compositionally biased region" description="Basic and acidic residues" evidence="1">
    <location>
        <begin position="678"/>
        <end position="689"/>
    </location>
</feature>
<feature type="compositionally biased region" description="Low complexity" evidence="1">
    <location>
        <begin position="17"/>
        <end position="30"/>
    </location>
</feature>
<evidence type="ECO:0000256" key="1">
    <source>
        <dbReference type="SAM" id="MobiDB-lite"/>
    </source>
</evidence>
<keyword evidence="3" id="KW-1185">Reference proteome</keyword>
<dbReference type="OrthoDB" id="2280645at2759"/>
<feature type="compositionally biased region" description="Basic and acidic residues" evidence="1">
    <location>
        <begin position="384"/>
        <end position="395"/>
    </location>
</feature>
<feature type="region of interest" description="Disordered" evidence="1">
    <location>
        <begin position="656"/>
        <end position="703"/>
    </location>
</feature>
<evidence type="ECO:0000313" key="2">
    <source>
        <dbReference type="EMBL" id="ORZ06652.1"/>
    </source>
</evidence>
<reference evidence="2 3" key="1">
    <citation type="submission" date="2016-07" db="EMBL/GenBank/DDBJ databases">
        <title>Pervasive Adenine N6-methylation of Active Genes in Fungi.</title>
        <authorList>
            <consortium name="DOE Joint Genome Institute"/>
            <person name="Mondo S.J."/>
            <person name="Dannebaum R.O."/>
            <person name="Kuo R.C."/>
            <person name="Labutti K."/>
            <person name="Haridas S."/>
            <person name="Kuo A."/>
            <person name="Salamov A."/>
            <person name="Ahrendt S.R."/>
            <person name="Lipzen A."/>
            <person name="Sullivan W."/>
            <person name="Andreopoulos W.B."/>
            <person name="Clum A."/>
            <person name="Lindquist E."/>
            <person name="Daum C."/>
            <person name="Ramamoorthy G.K."/>
            <person name="Gryganskyi A."/>
            <person name="Culley D."/>
            <person name="Magnuson J.K."/>
            <person name="James T.Y."/>
            <person name="O'Malley M.A."/>
            <person name="Stajich J.E."/>
            <person name="Spatafora J.W."/>
            <person name="Visel A."/>
            <person name="Grigoriev I.V."/>
        </authorList>
    </citation>
    <scope>NUCLEOTIDE SEQUENCE [LARGE SCALE GENOMIC DNA]</scope>
    <source>
        <strain evidence="2 3">NRRL 1336</strain>
    </source>
</reference>
<sequence length="703" mass="78101">MGQASRSMNPSQDNTYDDILSSSDTSAISSGENSSTHSPDSTSNTMIMDNNSHITSTENFMEYLPRYDGDKRLLMDTTGEDDDICLQAIPGNNRDLGNMSKESWSEYRPGFLHYPSFQSKILSPLPGIFQTLQLRNPDAQPSPSAATSTTDKMTALRSQCDIPLDNDKNDDTVQAIHVAIDELAAMMNTRSLLSEHASSYAEEQLVKHPDEDSMTTTTPVSSFIDSSIPKPSITPPSSDFNFDDNAALLCSEHTSSQAIHSPSLDKHSRRITTSTLPAGFQFSFANPSSQISPIYDDHQTNTKETHQPTVIHQRKILPLPKTRVQRTQLQQLTPMSSEFTFKAPYIPTTNSKMERKNPDNNVLTVTNLHTYDNRTNGDATSQDYTKKAKRSGDRYTDDDDDDGDGGCGDGMLYRTCNRYSNSNKATGYSTTTHSLDSSEIDGKRLLDSQYSFLPPSLLQNSFLQPLSITNKESSESSESSSPSPSPSLALQNVSTKSPPEPTFISPRIKPVPSSSPSHSKKNYKNGSSATRMSAAHTDSNRRTVNSTDTNRNTRGKQHGKQHPSPSSSASSDRITPNSRRKGKNGRIDEMQYQYHGGGGGKNDNSLDIVTSTLGPDDWICLFCQYEIFKNGWLTAKRKQQVQEQRKRIIQKRLEHRLAQQHHQHAQPSLERQKQHHAQNKDNGLDDSKTIPHKMIQLDANSVT</sequence>
<feature type="compositionally biased region" description="Polar residues" evidence="1">
    <location>
        <begin position="31"/>
        <end position="49"/>
    </location>
</feature>
<feature type="region of interest" description="Disordered" evidence="1">
    <location>
        <begin position="469"/>
        <end position="602"/>
    </location>
</feature>
<comment type="caution">
    <text evidence="2">The sequence shown here is derived from an EMBL/GenBank/DDBJ whole genome shotgun (WGS) entry which is preliminary data.</text>
</comment>
<feature type="compositionally biased region" description="Polar residues" evidence="1">
    <location>
        <begin position="542"/>
        <end position="552"/>
    </location>
</feature>
<organism evidence="2 3">
    <name type="scientific">Absidia repens</name>
    <dbReference type="NCBI Taxonomy" id="90262"/>
    <lineage>
        <taxon>Eukaryota</taxon>
        <taxon>Fungi</taxon>
        <taxon>Fungi incertae sedis</taxon>
        <taxon>Mucoromycota</taxon>
        <taxon>Mucoromycotina</taxon>
        <taxon>Mucoromycetes</taxon>
        <taxon>Mucorales</taxon>
        <taxon>Cunninghamellaceae</taxon>
        <taxon>Absidia</taxon>
    </lineage>
</organism>
<dbReference type="EMBL" id="MCGE01000038">
    <property type="protein sequence ID" value="ORZ06652.1"/>
    <property type="molecule type" value="Genomic_DNA"/>
</dbReference>
<gene>
    <name evidence="2" type="ORF">BCR42DRAFT_426909</name>
</gene>